<gene>
    <name evidence="2" type="ORF">GOBAR_AA16805</name>
</gene>
<feature type="compositionally biased region" description="Polar residues" evidence="1">
    <location>
        <begin position="67"/>
        <end position="88"/>
    </location>
</feature>
<sequence length="126" mass="13859">MLVTLLLNPVPISINRVPQWTAEDANSSHEIVYTSQELGTTVIAPDGANEVTNTSQTNGQRYRASSKDCQGSSMRQPRTTIVSNRRQSTKATYVEKRLTAIEDLSLQSIPPENLKQLLITCAKALS</sequence>
<reference evidence="2 3" key="1">
    <citation type="submission" date="2015-01" db="EMBL/GenBank/DDBJ databases">
        <title>Genome of allotetraploid Gossypium barbadense reveals genomic plasticity and fiber elongation in cotton evolution.</title>
        <authorList>
            <person name="Chen X."/>
            <person name="Liu X."/>
            <person name="Zhao B."/>
            <person name="Zheng H."/>
            <person name="Hu Y."/>
            <person name="Lu G."/>
            <person name="Yang C."/>
            <person name="Chen J."/>
            <person name="Shan C."/>
            <person name="Zhang L."/>
            <person name="Zhou Y."/>
            <person name="Wang L."/>
            <person name="Guo W."/>
            <person name="Bai Y."/>
            <person name="Ruan J."/>
            <person name="Shangguan X."/>
            <person name="Mao Y."/>
            <person name="Jiang J."/>
            <person name="Zhu Y."/>
            <person name="Lei J."/>
            <person name="Kang H."/>
            <person name="Chen S."/>
            <person name="He X."/>
            <person name="Wang R."/>
            <person name="Wang Y."/>
            <person name="Chen J."/>
            <person name="Wang L."/>
            <person name="Yu S."/>
            <person name="Wang B."/>
            <person name="Wei J."/>
            <person name="Song S."/>
            <person name="Lu X."/>
            <person name="Gao Z."/>
            <person name="Gu W."/>
            <person name="Deng X."/>
            <person name="Ma D."/>
            <person name="Wang S."/>
            <person name="Liang W."/>
            <person name="Fang L."/>
            <person name="Cai C."/>
            <person name="Zhu X."/>
            <person name="Zhou B."/>
            <person name="Zhang Y."/>
            <person name="Chen Z."/>
            <person name="Xu S."/>
            <person name="Zhu R."/>
            <person name="Wang S."/>
            <person name="Zhang T."/>
            <person name="Zhao G."/>
        </authorList>
    </citation>
    <scope>NUCLEOTIDE SEQUENCE [LARGE SCALE GENOMIC DNA]</scope>
    <source>
        <strain evidence="3">cv. Xinhai21</strain>
        <tissue evidence="2">Leaf</tissue>
    </source>
</reference>
<evidence type="ECO:0000313" key="2">
    <source>
        <dbReference type="EMBL" id="PPS03862.1"/>
    </source>
</evidence>
<organism evidence="2 3">
    <name type="scientific">Gossypium barbadense</name>
    <name type="common">Sea Island cotton</name>
    <name type="synonym">Hibiscus barbadensis</name>
    <dbReference type="NCBI Taxonomy" id="3634"/>
    <lineage>
        <taxon>Eukaryota</taxon>
        <taxon>Viridiplantae</taxon>
        <taxon>Streptophyta</taxon>
        <taxon>Embryophyta</taxon>
        <taxon>Tracheophyta</taxon>
        <taxon>Spermatophyta</taxon>
        <taxon>Magnoliopsida</taxon>
        <taxon>eudicotyledons</taxon>
        <taxon>Gunneridae</taxon>
        <taxon>Pentapetalae</taxon>
        <taxon>rosids</taxon>
        <taxon>malvids</taxon>
        <taxon>Malvales</taxon>
        <taxon>Malvaceae</taxon>
        <taxon>Malvoideae</taxon>
        <taxon>Gossypium</taxon>
    </lineage>
</organism>
<proteinExistence type="predicted"/>
<dbReference type="AlphaFoldDB" id="A0A2P5XKI5"/>
<accession>A0A2P5XKI5</accession>
<protein>
    <submittedName>
        <fullName evidence="2">Uncharacterized protein</fullName>
    </submittedName>
</protein>
<feature type="region of interest" description="Disordered" evidence="1">
    <location>
        <begin position="52"/>
        <end position="88"/>
    </location>
</feature>
<evidence type="ECO:0000256" key="1">
    <source>
        <dbReference type="SAM" id="MobiDB-lite"/>
    </source>
</evidence>
<name>A0A2P5XKI5_GOSBA</name>
<evidence type="ECO:0000313" key="3">
    <source>
        <dbReference type="Proteomes" id="UP000239757"/>
    </source>
</evidence>
<dbReference type="EMBL" id="KZ664682">
    <property type="protein sequence ID" value="PPS03862.1"/>
    <property type="molecule type" value="Genomic_DNA"/>
</dbReference>
<dbReference type="Proteomes" id="UP000239757">
    <property type="component" value="Unassembled WGS sequence"/>
</dbReference>